<dbReference type="PANTHER" id="PTHR33112">
    <property type="entry name" value="DOMAIN PROTEIN, PUTATIVE-RELATED"/>
    <property type="match status" value="1"/>
</dbReference>
<dbReference type="AlphaFoldDB" id="A0A8K0SHX0"/>
<name>A0A8K0SHX0_9HYPO</name>
<dbReference type="Proteomes" id="UP000813444">
    <property type="component" value="Unassembled WGS sequence"/>
</dbReference>
<dbReference type="Pfam" id="PF06985">
    <property type="entry name" value="HET"/>
    <property type="match status" value="1"/>
</dbReference>
<reference evidence="2" key="1">
    <citation type="journal article" date="2021" name="Nat. Commun.">
        <title>Genetic determinants of endophytism in the Arabidopsis root mycobiome.</title>
        <authorList>
            <person name="Mesny F."/>
            <person name="Miyauchi S."/>
            <person name="Thiergart T."/>
            <person name="Pickel B."/>
            <person name="Atanasova L."/>
            <person name="Karlsson M."/>
            <person name="Huettel B."/>
            <person name="Barry K.W."/>
            <person name="Haridas S."/>
            <person name="Chen C."/>
            <person name="Bauer D."/>
            <person name="Andreopoulos W."/>
            <person name="Pangilinan J."/>
            <person name="LaButti K."/>
            <person name="Riley R."/>
            <person name="Lipzen A."/>
            <person name="Clum A."/>
            <person name="Drula E."/>
            <person name="Henrissat B."/>
            <person name="Kohler A."/>
            <person name="Grigoriev I.V."/>
            <person name="Martin F.M."/>
            <person name="Hacquard S."/>
        </authorList>
    </citation>
    <scope>NUCLEOTIDE SEQUENCE</scope>
    <source>
        <strain evidence="2">MPI-CAGE-CH-0235</strain>
    </source>
</reference>
<gene>
    <name evidence="2" type="ORF">B0I35DRAFT_482490</name>
</gene>
<evidence type="ECO:0000313" key="3">
    <source>
        <dbReference type="Proteomes" id="UP000813444"/>
    </source>
</evidence>
<sequence>MPVQLSSGKSLSILQVDRWEPNSKKEQSMVITPDNLQQGQYIQVDGKRYMNHGTVPFELVATDQIDTRTEFGTTSQSRATRKLAKQWLSNCLKNHPKCAPSSSGEFPDRVLDVGLAGEDAIRLRLVKPFEEGQPRPPYATLSYCWGETTDSTVKLKTTNIDAFQQRIAVADLPKTMRHAVGLTRALGLRYLWIDSLCIIQDSVDDWRAQSALMGTIYQQSHVCIAATASENSDGGLFFERNPEDIRPVQLACHFPVDRTDNPRRTFTIVPQRPSFEFIDKAPLSKRGWVMQERLLSPRTLHCGETQLFWECRHMYADECHPNGLLATLDKLPGSYHHMISQLSRAGLTRQNAMTEATTLWLTLVKEYSERKLTRDEDILIAFSGIARQWRQVLPDEYLAGLWKSSIAEGLLWHFTFKIPAHIGSLPCPTWRAPSWSWASFKGPVSWSQQILPIPGGDGILVAKGQPIQYVGSDVTAVSSDDTGQLSSGSLTIEASLTSGYVSTGFKWPPELPYKPITPDAGWQFAIKEGSMARHGAFQTRYRDFRGVYHCDDSKSPMKQQMEDQGFLRVTYLPILTWVSVYTAKPGEEPTTALGVEGLMVERVDEAAPLPTYRRLGYFCMSSRLATHEECIRSIRDVKRKKGAELGQWLGLEAPTHVRLM</sequence>
<dbReference type="OrthoDB" id="4946202at2759"/>
<dbReference type="EMBL" id="JAGPNK010000013">
    <property type="protein sequence ID" value="KAH7309744.1"/>
    <property type="molecule type" value="Genomic_DNA"/>
</dbReference>
<accession>A0A8K0SHX0</accession>
<evidence type="ECO:0000313" key="2">
    <source>
        <dbReference type="EMBL" id="KAH7309744.1"/>
    </source>
</evidence>
<organism evidence="2 3">
    <name type="scientific">Stachybotrys elegans</name>
    <dbReference type="NCBI Taxonomy" id="80388"/>
    <lineage>
        <taxon>Eukaryota</taxon>
        <taxon>Fungi</taxon>
        <taxon>Dikarya</taxon>
        <taxon>Ascomycota</taxon>
        <taxon>Pezizomycotina</taxon>
        <taxon>Sordariomycetes</taxon>
        <taxon>Hypocreomycetidae</taxon>
        <taxon>Hypocreales</taxon>
        <taxon>Stachybotryaceae</taxon>
        <taxon>Stachybotrys</taxon>
    </lineage>
</organism>
<dbReference type="InterPro" id="IPR010730">
    <property type="entry name" value="HET"/>
</dbReference>
<feature type="domain" description="Heterokaryon incompatibility" evidence="1">
    <location>
        <begin position="138"/>
        <end position="292"/>
    </location>
</feature>
<proteinExistence type="predicted"/>
<comment type="caution">
    <text evidence="2">The sequence shown here is derived from an EMBL/GenBank/DDBJ whole genome shotgun (WGS) entry which is preliminary data.</text>
</comment>
<dbReference type="PANTHER" id="PTHR33112:SF16">
    <property type="entry name" value="HETEROKARYON INCOMPATIBILITY DOMAIN-CONTAINING PROTEIN"/>
    <property type="match status" value="1"/>
</dbReference>
<protein>
    <submittedName>
        <fullName evidence="2">Heterokaryon incompatibility protein-domain-containing protein</fullName>
    </submittedName>
</protein>
<keyword evidence="3" id="KW-1185">Reference proteome</keyword>
<evidence type="ECO:0000259" key="1">
    <source>
        <dbReference type="Pfam" id="PF06985"/>
    </source>
</evidence>